<comment type="similarity">
    <text evidence="1">Belongs to the BLOC1S5 family.</text>
</comment>
<evidence type="ECO:0000313" key="4">
    <source>
        <dbReference type="Ensembl" id="ENSEBUP00000014059.1"/>
    </source>
</evidence>
<evidence type="ECO:0000256" key="2">
    <source>
        <dbReference type="ARBA" id="ARBA00019580"/>
    </source>
</evidence>
<organism evidence="4 5">
    <name type="scientific">Eptatretus burgeri</name>
    <name type="common">Inshore hagfish</name>
    <dbReference type="NCBI Taxonomy" id="7764"/>
    <lineage>
        <taxon>Eukaryota</taxon>
        <taxon>Metazoa</taxon>
        <taxon>Chordata</taxon>
        <taxon>Craniata</taxon>
        <taxon>Vertebrata</taxon>
        <taxon>Cyclostomata</taxon>
        <taxon>Myxini</taxon>
        <taxon>Myxiniformes</taxon>
        <taxon>Myxinidae</taxon>
        <taxon>Eptatretinae</taxon>
        <taxon>Eptatretus</taxon>
    </lineage>
</organism>
<proteinExistence type="inferred from homology"/>
<reference evidence="4" key="1">
    <citation type="submission" date="2025-08" db="UniProtKB">
        <authorList>
            <consortium name="Ensembl"/>
        </authorList>
    </citation>
    <scope>IDENTIFICATION</scope>
</reference>
<evidence type="ECO:0000256" key="3">
    <source>
        <dbReference type="ARBA" id="ARBA00031992"/>
    </source>
</evidence>
<dbReference type="InterPro" id="IPR017243">
    <property type="entry name" value="Bloc1s5"/>
</dbReference>
<dbReference type="AlphaFoldDB" id="A0A8C4QE89"/>
<accession>A0A8C4QE89</accession>
<sequence length="140" mass="16207">SSSCDVEGRFKVFAVPWPGFEPPTSETRRGRSNCYVGEIHSRLLDHKVFTQGHTRFFIKEFEEKRGWREEHQAEKLAQAVKEMSFTLVPDKETTHNMAAVLSRLQAVNHMSSRILQCENSSDENATLEEGRARRRVAWEQ</sequence>
<dbReference type="Proteomes" id="UP000694388">
    <property type="component" value="Unplaced"/>
</dbReference>
<name>A0A8C4QE89_EPTBU</name>
<reference evidence="4" key="2">
    <citation type="submission" date="2025-09" db="UniProtKB">
        <authorList>
            <consortium name="Ensembl"/>
        </authorList>
    </citation>
    <scope>IDENTIFICATION</scope>
</reference>
<dbReference type="GO" id="GO:0030133">
    <property type="term" value="C:transport vesicle"/>
    <property type="evidence" value="ECO:0007669"/>
    <property type="project" value="InterPro"/>
</dbReference>
<dbReference type="Ensembl" id="ENSEBUT00000014636.1">
    <property type="protein sequence ID" value="ENSEBUP00000014059.1"/>
    <property type="gene ID" value="ENSEBUG00000008857.1"/>
</dbReference>
<dbReference type="Pfam" id="PF14942">
    <property type="entry name" value="Muted"/>
    <property type="match status" value="1"/>
</dbReference>
<dbReference type="GO" id="GO:0031083">
    <property type="term" value="C:BLOC-1 complex"/>
    <property type="evidence" value="ECO:0007669"/>
    <property type="project" value="InterPro"/>
</dbReference>
<dbReference type="PANTHER" id="PTHR31784">
    <property type="entry name" value="BIOGENESIS OF LYSOSOME-RELATED ORGANELLES COMPLEX 1 SUBUNIT 5"/>
    <property type="match status" value="1"/>
</dbReference>
<protein>
    <recommendedName>
        <fullName evidence="2">Biogenesis of lysosome-related organelles complex 1 subunit 5</fullName>
    </recommendedName>
    <alternativeName>
        <fullName evidence="3">Protein Muted homolog</fullName>
    </alternativeName>
</protein>
<keyword evidence="5" id="KW-1185">Reference proteome</keyword>
<evidence type="ECO:0000256" key="1">
    <source>
        <dbReference type="ARBA" id="ARBA00010754"/>
    </source>
</evidence>
<dbReference type="PANTHER" id="PTHR31784:SF2">
    <property type="entry name" value="BIOGENESIS OF LYSOSOME-RELATED ORGANELLES COMPLEX 1 SUBUNIT 5"/>
    <property type="match status" value="1"/>
</dbReference>
<evidence type="ECO:0000313" key="5">
    <source>
        <dbReference type="Proteomes" id="UP000694388"/>
    </source>
</evidence>